<evidence type="ECO:0000313" key="1">
    <source>
        <dbReference type="EMBL" id="CEG16473.1"/>
    </source>
</evidence>
<dbReference type="RefSeq" id="WP_040238598.1">
    <property type="nucleotide sequence ID" value="NZ_CAVLHO010000030.1"/>
</dbReference>
<organism evidence="1 2">
    <name type="scientific">Xanthomonas citri pv. citri</name>
    <dbReference type="NCBI Taxonomy" id="611301"/>
    <lineage>
        <taxon>Bacteria</taxon>
        <taxon>Pseudomonadati</taxon>
        <taxon>Pseudomonadota</taxon>
        <taxon>Gammaproteobacteria</taxon>
        <taxon>Lysobacterales</taxon>
        <taxon>Lysobacteraceae</taxon>
        <taxon>Xanthomonas</taxon>
    </lineage>
</organism>
<dbReference type="InterPro" id="IPR019670">
    <property type="entry name" value="DUF2523"/>
</dbReference>
<dbReference type="EMBL" id="CCXZ01000135">
    <property type="protein sequence ID" value="CEG16473.1"/>
    <property type="molecule type" value="Genomic_DNA"/>
</dbReference>
<comment type="caution">
    <text evidence="1">The sequence shown here is derived from an EMBL/GenBank/DDBJ whole genome shotgun (WGS) entry which is preliminary data.</text>
</comment>
<sequence length="108" mass="11883">MFGPVWDWIRRGVGLLWEVFFSGIGRIVSKITASFGVTLVSVNALLPNLKTFITTYVGALPDWAQNFLGAVGFDIFITMIISALSVRFMFKVIPMPTSVAQQLGAVKQ</sequence>
<gene>
    <name evidence="1" type="ORF">XAC3562_410033</name>
</gene>
<protein>
    <recommendedName>
        <fullName evidence="3">DUF2523 domain-containing protein</fullName>
    </recommendedName>
</protein>
<proteinExistence type="predicted"/>
<accession>A0A0U5FCT2</accession>
<dbReference type="AlphaFoldDB" id="A0A0U5FCT2"/>
<name>A0A0U5FCT2_XANCI</name>
<evidence type="ECO:0008006" key="3">
    <source>
        <dbReference type="Google" id="ProtNLM"/>
    </source>
</evidence>
<evidence type="ECO:0000313" key="2">
    <source>
        <dbReference type="Proteomes" id="UP000052230"/>
    </source>
</evidence>
<dbReference type="Pfam" id="PF10734">
    <property type="entry name" value="DUF2523"/>
    <property type="match status" value="1"/>
</dbReference>
<dbReference type="Proteomes" id="UP000052230">
    <property type="component" value="Unassembled WGS sequence"/>
</dbReference>
<reference evidence="1 2" key="1">
    <citation type="submission" date="2014-09" db="EMBL/GenBank/DDBJ databases">
        <authorList>
            <person name="Regsiter A."/>
        </authorList>
    </citation>
    <scope>NUCLEOTIDE SEQUENCE [LARGE SCALE GENOMIC DNA]</scope>
</reference>
<keyword evidence="2" id="KW-1185">Reference proteome</keyword>